<keyword evidence="11 16" id="KW-1133">Transmembrane helix</keyword>
<evidence type="ECO:0000256" key="1">
    <source>
        <dbReference type="ARBA" id="ARBA00000085"/>
    </source>
</evidence>
<dbReference type="InterPro" id="IPR004358">
    <property type="entry name" value="Sig_transdc_His_kin-like_C"/>
</dbReference>
<dbReference type="InterPro" id="IPR036097">
    <property type="entry name" value="HisK_dim/P_sf"/>
</dbReference>
<dbReference type="Gene3D" id="1.10.287.130">
    <property type="match status" value="1"/>
</dbReference>
<dbReference type="SUPFAM" id="SSF47384">
    <property type="entry name" value="Homodimeric domain of signal transducing histidine kinase"/>
    <property type="match status" value="1"/>
</dbReference>
<feature type="transmembrane region" description="Helical" evidence="16">
    <location>
        <begin position="40"/>
        <end position="59"/>
    </location>
</feature>
<dbReference type="Pfam" id="PF00512">
    <property type="entry name" value="HisKA"/>
    <property type="match status" value="1"/>
</dbReference>
<keyword evidence="12" id="KW-0902">Two-component regulatory system</keyword>
<evidence type="ECO:0000256" key="14">
    <source>
        <dbReference type="SAM" id="Coils"/>
    </source>
</evidence>
<dbReference type="InterPro" id="IPR003660">
    <property type="entry name" value="HAMP_dom"/>
</dbReference>
<dbReference type="Pfam" id="PF02518">
    <property type="entry name" value="HATPase_c"/>
    <property type="match status" value="1"/>
</dbReference>
<dbReference type="GO" id="GO:0005524">
    <property type="term" value="F:ATP binding"/>
    <property type="evidence" value="ECO:0007669"/>
    <property type="project" value="UniProtKB-KW"/>
</dbReference>
<dbReference type="SUPFAM" id="SSF158472">
    <property type="entry name" value="HAMP domain-like"/>
    <property type="match status" value="1"/>
</dbReference>
<dbReference type="Pfam" id="PF00672">
    <property type="entry name" value="HAMP"/>
    <property type="match status" value="1"/>
</dbReference>
<dbReference type="CDD" id="cd00075">
    <property type="entry name" value="HATPase"/>
    <property type="match status" value="1"/>
</dbReference>
<dbReference type="STRING" id="112248.SAMN05444392_105217"/>
<keyword evidence="7 16" id="KW-0812">Transmembrane</keyword>
<dbReference type="EMBL" id="FQVL01000005">
    <property type="protein sequence ID" value="SHE97717.1"/>
    <property type="molecule type" value="Genomic_DNA"/>
</dbReference>
<dbReference type="RefSeq" id="WP_073154822.1">
    <property type="nucleotide sequence ID" value="NZ_FQVL01000005.1"/>
</dbReference>
<evidence type="ECO:0000256" key="5">
    <source>
        <dbReference type="ARBA" id="ARBA00022553"/>
    </source>
</evidence>
<evidence type="ECO:0000256" key="3">
    <source>
        <dbReference type="ARBA" id="ARBA00012438"/>
    </source>
</evidence>
<evidence type="ECO:0000256" key="10">
    <source>
        <dbReference type="ARBA" id="ARBA00022840"/>
    </source>
</evidence>
<dbReference type="GO" id="GO:0005886">
    <property type="term" value="C:plasma membrane"/>
    <property type="evidence" value="ECO:0007669"/>
    <property type="project" value="UniProtKB-SubCell"/>
</dbReference>
<evidence type="ECO:0000256" key="2">
    <source>
        <dbReference type="ARBA" id="ARBA00004651"/>
    </source>
</evidence>
<gene>
    <name evidence="19" type="ORF">SAMN05444392_105217</name>
</gene>
<comment type="subcellular location">
    <subcellularLocation>
        <location evidence="2">Cell membrane</location>
        <topology evidence="2">Multi-pass membrane protein</topology>
    </subcellularLocation>
</comment>
<evidence type="ECO:0000256" key="4">
    <source>
        <dbReference type="ARBA" id="ARBA00022475"/>
    </source>
</evidence>
<dbReference type="InterPro" id="IPR003594">
    <property type="entry name" value="HATPase_dom"/>
</dbReference>
<dbReference type="InterPro" id="IPR050398">
    <property type="entry name" value="HssS/ArlS-like"/>
</dbReference>
<dbReference type="EC" id="2.7.13.3" evidence="3"/>
<dbReference type="InterPro" id="IPR036890">
    <property type="entry name" value="HATPase_C_sf"/>
</dbReference>
<dbReference type="Gene3D" id="3.30.565.10">
    <property type="entry name" value="Histidine kinase-like ATPase, C-terminal domain"/>
    <property type="match status" value="1"/>
</dbReference>
<dbReference type="PROSITE" id="PS50109">
    <property type="entry name" value="HIS_KIN"/>
    <property type="match status" value="1"/>
</dbReference>
<evidence type="ECO:0000256" key="12">
    <source>
        <dbReference type="ARBA" id="ARBA00023012"/>
    </source>
</evidence>
<keyword evidence="9" id="KW-0418">Kinase</keyword>
<dbReference type="FunFam" id="3.30.565.10:FF:000006">
    <property type="entry name" value="Sensor histidine kinase WalK"/>
    <property type="match status" value="1"/>
</dbReference>
<dbReference type="AlphaFoldDB" id="A0A1M4XVW1"/>
<keyword evidence="6" id="KW-0808">Transferase</keyword>
<accession>A0A1M4XVW1</accession>
<reference evidence="19 20" key="1">
    <citation type="submission" date="2016-11" db="EMBL/GenBank/DDBJ databases">
        <authorList>
            <person name="Jaros S."/>
            <person name="Januszkiewicz K."/>
            <person name="Wedrychowicz H."/>
        </authorList>
    </citation>
    <scope>NUCLEOTIDE SEQUENCE [LARGE SCALE GENOMIC DNA]</scope>
    <source>
        <strain evidence="19 20">DSM 44666</strain>
    </source>
</reference>
<dbReference type="Proteomes" id="UP000184476">
    <property type="component" value="Unassembled WGS sequence"/>
</dbReference>
<dbReference type="PANTHER" id="PTHR45528:SF8">
    <property type="entry name" value="HISTIDINE KINASE"/>
    <property type="match status" value="1"/>
</dbReference>
<keyword evidence="14" id="KW-0175">Coiled coil</keyword>
<dbReference type="PRINTS" id="PR00344">
    <property type="entry name" value="BCTRLSENSOR"/>
</dbReference>
<evidence type="ECO:0000256" key="15">
    <source>
        <dbReference type="SAM" id="MobiDB-lite"/>
    </source>
</evidence>
<evidence type="ECO:0000259" key="17">
    <source>
        <dbReference type="PROSITE" id="PS50109"/>
    </source>
</evidence>
<comment type="catalytic activity">
    <reaction evidence="1">
        <text>ATP + protein L-histidine = ADP + protein N-phospho-L-histidine.</text>
        <dbReference type="EC" id="2.7.13.3"/>
    </reaction>
</comment>
<dbReference type="InterPro" id="IPR005467">
    <property type="entry name" value="His_kinase_dom"/>
</dbReference>
<keyword evidence="5" id="KW-0597">Phosphoprotein</keyword>
<dbReference type="InterPro" id="IPR003661">
    <property type="entry name" value="HisK_dim/P_dom"/>
</dbReference>
<dbReference type="SMART" id="SM00388">
    <property type="entry name" value="HisKA"/>
    <property type="match status" value="1"/>
</dbReference>
<evidence type="ECO:0000256" key="6">
    <source>
        <dbReference type="ARBA" id="ARBA00022679"/>
    </source>
</evidence>
<dbReference type="CDD" id="cd00082">
    <property type="entry name" value="HisKA"/>
    <property type="match status" value="1"/>
</dbReference>
<evidence type="ECO:0000313" key="20">
    <source>
        <dbReference type="Proteomes" id="UP000184476"/>
    </source>
</evidence>
<dbReference type="Gene3D" id="6.10.340.10">
    <property type="match status" value="1"/>
</dbReference>
<dbReference type="PROSITE" id="PS50885">
    <property type="entry name" value="HAMP"/>
    <property type="match status" value="1"/>
</dbReference>
<evidence type="ECO:0000259" key="18">
    <source>
        <dbReference type="PROSITE" id="PS50885"/>
    </source>
</evidence>
<sequence>MKIKLRSFIKKGVRKLSLKRIRNFLVRNVRGLVTKSIRRWFLFAVFSSLILAGFFTSLIERFILLKFPLTGLLSIFSNLYPVGLFFLFFHLLTRRQIHYIKMLASGIMKIAHGDFQYRVPVNRVDELGLLAENINQMADQLQQQKIREREWEQSKMELITGVSHDLRTPLTSIIGYLNLLQLDTAPDPVEQKRYLRNALRKTTQLKKLIDDLFVYTRLADKDVQLQLQEVNFVHLLEQLVYEFEPIAENRIVRLKIDKAAANLFIRLDSEKMVRAIDNLLLNALKFSEEDSEITIQLLLNQQQIRLSIHNVGQPITVEQEKKLFDRFYKSNEARNDQNVPSGSGLGLPIAKSIIELHKGEIGLEHKQGAFTFYIILPRTHSLDTVDSPPFRFERGDNETAYLSKEQ</sequence>
<dbReference type="SUPFAM" id="SSF55874">
    <property type="entry name" value="ATPase domain of HSP90 chaperone/DNA topoisomerase II/histidine kinase"/>
    <property type="match status" value="1"/>
</dbReference>
<evidence type="ECO:0000256" key="9">
    <source>
        <dbReference type="ARBA" id="ARBA00022777"/>
    </source>
</evidence>
<keyword evidence="13 16" id="KW-0472">Membrane</keyword>
<keyword evidence="20" id="KW-1185">Reference proteome</keyword>
<dbReference type="GO" id="GO:0000155">
    <property type="term" value="F:phosphorelay sensor kinase activity"/>
    <property type="evidence" value="ECO:0007669"/>
    <property type="project" value="InterPro"/>
</dbReference>
<proteinExistence type="predicted"/>
<evidence type="ECO:0000256" key="11">
    <source>
        <dbReference type="ARBA" id="ARBA00022989"/>
    </source>
</evidence>
<protein>
    <recommendedName>
        <fullName evidence="3">histidine kinase</fullName>
        <ecNumber evidence="3">2.7.13.3</ecNumber>
    </recommendedName>
</protein>
<feature type="region of interest" description="Disordered" evidence="15">
    <location>
        <begin position="387"/>
        <end position="406"/>
    </location>
</feature>
<evidence type="ECO:0000256" key="16">
    <source>
        <dbReference type="SAM" id="Phobius"/>
    </source>
</evidence>
<feature type="transmembrane region" description="Helical" evidence="16">
    <location>
        <begin position="71"/>
        <end position="92"/>
    </location>
</feature>
<evidence type="ECO:0000256" key="8">
    <source>
        <dbReference type="ARBA" id="ARBA00022741"/>
    </source>
</evidence>
<evidence type="ECO:0000256" key="13">
    <source>
        <dbReference type="ARBA" id="ARBA00023136"/>
    </source>
</evidence>
<feature type="domain" description="Histidine kinase" evidence="17">
    <location>
        <begin position="161"/>
        <end position="380"/>
    </location>
</feature>
<dbReference type="PANTHER" id="PTHR45528">
    <property type="entry name" value="SENSOR HISTIDINE KINASE CPXA"/>
    <property type="match status" value="1"/>
</dbReference>
<evidence type="ECO:0000313" key="19">
    <source>
        <dbReference type="EMBL" id="SHE97717.1"/>
    </source>
</evidence>
<name>A0A1M4XVW1_9BACL</name>
<keyword evidence="10" id="KW-0067">ATP-binding</keyword>
<feature type="domain" description="HAMP" evidence="18">
    <location>
        <begin position="94"/>
        <end position="146"/>
    </location>
</feature>
<organism evidence="19 20">
    <name type="scientific">Seinonella peptonophila</name>
    <dbReference type="NCBI Taxonomy" id="112248"/>
    <lineage>
        <taxon>Bacteria</taxon>
        <taxon>Bacillati</taxon>
        <taxon>Bacillota</taxon>
        <taxon>Bacilli</taxon>
        <taxon>Bacillales</taxon>
        <taxon>Thermoactinomycetaceae</taxon>
        <taxon>Seinonella</taxon>
    </lineage>
</organism>
<dbReference type="CDD" id="cd06225">
    <property type="entry name" value="HAMP"/>
    <property type="match status" value="1"/>
</dbReference>
<feature type="coiled-coil region" evidence="14">
    <location>
        <begin position="124"/>
        <end position="154"/>
    </location>
</feature>
<dbReference type="SMART" id="SM00387">
    <property type="entry name" value="HATPase_c"/>
    <property type="match status" value="1"/>
</dbReference>
<evidence type="ECO:0000256" key="7">
    <source>
        <dbReference type="ARBA" id="ARBA00022692"/>
    </source>
</evidence>
<keyword evidence="4" id="KW-1003">Cell membrane</keyword>
<dbReference type="SMART" id="SM00304">
    <property type="entry name" value="HAMP"/>
    <property type="match status" value="1"/>
</dbReference>
<keyword evidence="8" id="KW-0547">Nucleotide-binding</keyword>